<accession>A0ABY1NIJ7</accession>
<dbReference type="Pfam" id="PF04055">
    <property type="entry name" value="Radical_SAM"/>
    <property type="match status" value="1"/>
</dbReference>
<dbReference type="RefSeq" id="WP_283400310.1">
    <property type="nucleotide sequence ID" value="NZ_FXUB01000002.1"/>
</dbReference>
<dbReference type="InterPro" id="IPR023404">
    <property type="entry name" value="rSAM_horseshoe"/>
</dbReference>
<dbReference type="SMART" id="SM00729">
    <property type="entry name" value="Elp3"/>
    <property type="match status" value="1"/>
</dbReference>
<proteinExistence type="predicted"/>
<organism evidence="8 9">
    <name type="scientific">Desulfurobacterium pacificum</name>
    <dbReference type="NCBI Taxonomy" id="240166"/>
    <lineage>
        <taxon>Bacteria</taxon>
        <taxon>Pseudomonadati</taxon>
        <taxon>Aquificota</taxon>
        <taxon>Aquificia</taxon>
        <taxon>Desulfurobacteriales</taxon>
        <taxon>Desulfurobacteriaceae</taxon>
        <taxon>Desulfurobacterium</taxon>
    </lineage>
</organism>
<dbReference type="PANTHER" id="PTHR11135">
    <property type="entry name" value="HISTONE ACETYLTRANSFERASE-RELATED"/>
    <property type="match status" value="1"/>
</dbReference>
<evidence type="ECO:0000256" key="3">
    <source>
        <dbReference type="ARBA" id="ARBA00022691"/>
    </source>
</evidence>
<dbReference type="InterPro" id="IPR005911">
    <property type="entry name" value="YhcC-like"/>
</dbReference>
<evidence type="ECO:0000259" key="7">
    <source>
        <dbReference type="PROSITE" id="PS51918"/>
    </source>
</evidence>
<dbReference type="CDD" id="cd01335">
    <property type="entry name" value="Radical_SAM"/>
    <property type="match status" value="1"/>
</dbReference>
<keyword evidence="3" id="KW-0949">S-adenosyl-L-methionine</keyword>
<dbReference type="SFLD" id="SFLDS00029">
    <property type="entry name" value="Radical_SAM"/>
    <property type="match status" value="1"/>
</dbReference>
<feature type="domain" description="Radical SAM core" evidence="7">
    <location>
        <begin position="11"/>
        <end position="254"/>
    </location>
</feature>
<dbReference type="SFLD" id="SFLDG01091">
    <property type="entry name" value="uncharacterized_CHP01210-like"/>
    <property type="match status" value="1"/>
</dbReference>
<dbReference type="InterPro" id="IPR006638">
    <property type="entry name" value="Elp3/MiaA/NifB-like_rSAM"/>
</dbReference>
<evidence type="ECO:0000256" key="2">
    <source>
        <dbReference type="ARBA" id="ARBA00022485"/>
    </source>
</evidence>
<evidence type="ECO:0000256" key="1">
    <source>
        <dbReference type="ARBA" id="ARBA00001966"/>
    </source>
</evidence>
<gene>
    <name evidence="8" type="ORF">SAMN06265339_0823</name>
</gene>
<dbReference type="Proteomes" id="UP001157911">
    <property type="component" value="Unassembled WGS sequence"/>
</dbReference>
<keyword evidence="6" id="KW-0411">Iron-sulfur</keyword>
<dbReference type="Gene3D" id="3.80.30.20">
    <property type="entry name" value="tm_1862 like domain"/>
    <property type="match status" value="1"/>
</dbReference>
<evidence type="ECO:0000313" key="8">
    <source>
        <dbReference type="EMBL" id="SMP10575.1"/>
    </source>
</evidence>
<dbReference type="SUPFAM" id="SSF102114">
    <property type="entry name" value="Radical SAM enzymes"/>
    <property type="match status" value="1"/>
</dbReference>
<comment type="caution">
    <text evidence="8">The sequence shown here is derived from an EMBL/GenBank/DDBJ whole genome shotgun (WGS) entry which is preliminary data.</text>
</comment>
<dbReference type="NCBIfam" id="TIGR01212">
    <property type="entry name" value="TIGR01212 family radical SAM protein"/>
    <property type="match status" value="1"/>
</dbReference>
<dbReference type="InterPro" id="IPR007197">
    <property type="entry name" value="rSAM"/>
</dbReference>
<reference evidence="8 9" key="1">
    <citation type="submission" date="2017-05" db="EMBL/GenBank/DDBJ databases">
        <authorList>
            <person name="Varghese N."/>
            <person name="Submissions S."/>
        </authorList>
    </citation>
    <scope>NUCLEOTIDE SEQUENCE [LARGE SCALE GENOMIC DNA]</scope>
    <source>
        <strain evidence="8 9">DSM 15522</strain>
    </source>
</reference>
<dbReference type="InterPro" id="IPR032432">
    <property type="entry name" value="Radical_SAM_C"/>
</dbReference>
<keyword evidence="2" id="KW-0004">4Fe-4S</keyword>
<keyword evidence="9" id="KW-1185">Reference proteome</keyword>
<name>A0ABY1NIJ7_9BACT</name>
<evidence type="ECO:0000256" key="6">
    <source>
        <dbReference type="ARBA" id="ARBA00023014"/>
    </source>
</evidence>
<dbReference type="EMBL" id="FXUB01000002">
    <property type="protein sequence ID" value="SMP10575.1"/>
    <property type="molecule type" value="Genomic_DNA"/>
</dbReference>
<dbReference type="PROSITE" id="PS51918">
    <property type="entry name" value="RADICAL_SAM"/>
    <property type="match status" value="1"/>
</dbReference>
<sequence>MRYFSFSEYLRKTFNAKVYRVTVDAGFTCPNRDGTKGTGGCIYCYAGSEYNPDKRLLSVEEQIAKGIERVKRRYGAEKFLVYFQAFTNTYAPVEKLKEIYDTVRKFSEVVGIIIGTRPDCVPDEVLELINSYTEDYQVWIEYGLESPHFKSLRWMNRRHGVSDFIDAVLRTRRFEKIKICAHVILGIPLEDEEDMLETADFLSAIRVDGVKIHPLHVIKNTKLAEIYEREKFSLLELNSYVNLAVRFIERLRPDIVVQRVTGEAPEDLLIAPEWCSHREKNRVINLIRKRMEELDTYQGAKCRFLSMVR</sequence>
<dbReference type="Pfam" id="PF16199">
    <property type="entry name" value="Radical_SAM_C"/>
    <property type="match status" value="1"/>
</dbReference>
<dbReference type="PANTHER" id="PTHR11135:SF1">
    <property type="entry name" value="PROTEIN YHCC"/>
    <property type="match status" value="1"/>
</dbReference>
<dbReference type="InterPro" id="IPR058240">
    <property type="entry name" value="rSAM_sf"/>
</dbReference>
<evidence type="ECO:0000256" key="5">
    <source>
        <dbReference type="ARBA" id="ARBA00023004"/>
    </source>
</evidence>
<protein>
    <recommendedName>
        <fullName evidence="7">Radical SAM core domain-containing protein</fullName>
    </recommendedName>
</protein>
<comment type="cofactor">
    <cofactor evidence="1">
        <name>[4Fe-4S] cluster</name>
        <dbReference type="ChEBI" id="CHEBI:49883"/>
    </cofactor>
</comment>
<keyword evidence="5" id="KW-0408">Iron</keyword>
<keyword evidence="4" id="KW-0479">Metal-binding</keyword>
<evidence type="ECO:0000313" key="9">
    <source>
        <dbReference type="Proteomes" id="UP001157911"/>
    </source>
</evidence>
<dbReference type="SFLD" id="SFLDG01086">
    <property type="entry name" value="elongater_protein-like"/>
    <property type="match status" value="1"/>
</dbReference>
<evidence type="ECO:0000256" key="4">
    <source>
        <dbReference type="ARBA" id="ARBA00022723"/>
    </source>
</evidence>
<dbReference type="InterPro" id="IPR039661">
    <property type="entry name" value="ELP3"/>
</dbReference>